<dbReference type="Proteomes" id="UP000447833">
    <property type="component" value="Unassembled WGS sequence"/>
</dbReference>
<dbReference type="RefSeq" id="WP_160919869.1">
    <property type="nucleotide sequence ID" value="NZ_WMEY01000004.1"/>
</dbReference>
<dbReference type="EMBL" id="WMEY01000004">
    <property type="protein sequence ID" value="MYL64414.1"/>
    <property type="molecule type" value="Genomic_DNA"/>
</dbReference>
<dbReference type="AlphaFoldDB" id="A0A845F0Z4"/>
<sequence>MEVLKIKTTNIGYGVVYQHQLVSLCFSGFVAGNVHGLDMETIENHQGNKLGQLAASCVVKECVNKGMVPYWDCEEANQASNAIARKVGLEKFFSYNVYLFPIDS</sequence>
<comment type="caution">
    <text evidence="1">The sequence shown here is derived from an EMBL/GenBank/DDBJ whole genome shotgun (WGS) entry which is preliminary data.</text>
</comment>
<dbReference type="PANTHER" id="PTHR31143:SF2">
    <property type="entry name" value="FR47-LIKE DOMAIN-CONTAINING PROTEIN-RELATED"/>
    <property type="match status" value="1"/>
</dbReference>
<name>A0A845F0Z4_9BACL</name>
<organism evidence="1 2">
    <name type="scientific">Guptibacillus hwajinpoensis</name>
    <dbReference type="NCBI Taxonomy" id="208199"/>
    <lineage>
        <taxon>Bacteria</taxon>
        <taxon>Bacillati</taxon>
        <taxon>Bacillota</taxon>
        <taxon>Bacilli</taxon>
        <taxon>Bacillales</taxon>
        <taxon>Guptibacillaceae</taxon>
        <taxon>Guptibacillus</taxon>
    </lineage>
</organism>
<keyword evidence="1" id="KW-0808">Transferase</keyword>
<accession>A0A845F0Z4</accession>
<dbReference type="SUPFAM" id="SSF55729">
    <property type="entry name" value="Acyl-CoA N-acyltransferases (Nat)"/>
    <property type="match status" value="1"/>
</dbReference>
<reference evidence="1 2" key="1">
    <citation type="submission" date="2019-11" db="EMBL/GenBank/DDBJ databases">
        <title>Genome sequences of 17 halophilic strains isolated from different environments.</title>
        <authorList>
            <person name="Furrow R.E."/>
        </authorList>
    </citation>
    <scope>NUCLEOTIDE SEQUENCE [LARGE SCALE GENOMIC DNA]</scope>
    <source>
        <strain evidence="1 2">22506_14_FS</strain>
    </source>
</reference>
<dbReference type="InterPro" id="IPR016181">
    <property type="entry name" value="Acyl_CoA_acyltransferase"/>
</dbReference>
<dbReference type="InterPro" id="IPR027365">
    <property type="entry name" value="GNAT_acetyltra_YdfB-like"/>
</dbReference>
<proteinExistence type="predicted"/>
<evidence type="ECO:0000313" key="1">
    <source>
        <dbReference type="EMBL" id="MYL64414.1"/>
    </source>
</evidence>
<gene>
    <name evidence="1" type="ORF">GLW07_13740</name>
</gene>
<dbReference type="PANTHER" id="PTHR31143">
    <property type="match status" value="1"/>
</dbReference>
<dbReference type="GO" id="GO:0016740">
    <property type="term" value="F:transferase activity"/>
    <property type="evidence" value="ECO:0007669"/>
    <property type="project" value="UniProtKB-KW"/>
</dbReference>
<dbReference type="Gene3D" id="3.40.630.30">
    <property type="match status" value="1"/>
</dbReference>
<dbReference type="Pfam" id="PF12746">
    <property type="entry name" value="GNAT_acetyltran"/>
    <property type="match status" value="1"/>
</dbReference>
<protein>
    <submittedName>
        <fullName evidence="1">GNAT family N-acetyltransferase</fullName>
    </submittedName>
</protein>
<evidence type="ECO:0000313" key="2">
    <source>
        <dbReference type="Proteomes" id="UP000447833"/>
    </source>
</evidence>